<accession>D1CBR5</accession>
<protein>
    <submittedName>
        <fullName evidence="2">Uncharacterized protein</fullName>
    </submittedName>
</protein>
<reference evidence="3" key="1">
    <citation type="journal article" date="2010" name="Stand. Genomic Sci.">
        <title>Complete genome sequence of 'Thermobaculum terrenum' type strain (YNP1).</title>
        <authorList>
            <person name="Kiss H."/>
            <person name="Cleland D."/>
            <person name="Lapidus A."/>
            <person name="Lucas S."/>
            <person name="Glavina Del Rio T."/>
            <person name="Nolan M."/>
            <person name="Tice H."/>
            <person name="Han C."/>
            <person name="Goodwin L."/>
            <person name="Pitluck S."/>
            <person name="Liolios K."/>
            <person name="Ivanova N."/>
            <person name="Mavromatis K."/>
            <person name="Ovchinnikova G."/>
            <person name="Pati A."/>
            <person name="Chen A."/>
            <person name="Palaniappan K."/>
            <person name="Land M."/>
            <person name="Hauser L."/>
            <person name="Chang Y."/>
            <person name="Jeffries C."/>
            <person name="Lu M."/>
            <person name="Brettin T."/>
            <person name="Detter J."/>
            <person name="Goker M."/>
            <person name="Tindall B."/>
            <person name="Beck B."/>
            <person name="McDermott T."/>
            <person name="Woyke T."/>
            <person name="Bristow J."/>
            <person name="Eisen J."/>
            <person name="Markowitz V."/>
            <person name="Hugenholtz P."/>
            <person name="Kyrpides N."/>
            <person name="Klenk H."/>
            <person name="Cheng J."/>
        </authorList>
    </citation>
    <scope>NUCLEOTIDE SEQUENCE [LARGE SCALE GENOMIC DNA]</scope>
    <source>
        <strain evidence="3">ATCC BAA-798 / YNP1</strain>
    </source>
</reference>
<dbReference type="KEGG" id="ttr:Tter_1323"/>
<keyword evidence="1" id="KW-0175">Coiled coil</keyword>
<dbReference type="STRING" id="525904.Tter_1323"/>
<organism evidence="2 3">
    <name type="scientific">Thermobaculum terrenum (strain ATCC BAA-798 / CCMEE 7001 / YNP1)</name>
    <dbReference type="NCBI Taxonomy" id="525904"/>
    <lineage>
        <taxon>Bacteria</taxon>
        <taxon>Bacillati</taxon>
        <taxon>Chloroflexota</taxon>
        <taxon>Chloroflexia</taxon>
        <taxon>Candidatus Thermobaculales</taxon>
        <taxon>Candidatus Thermobaculaceae</taxon>
        <taxon>Thermobaculum</taxon>
    </lineage>
</organism>
<dbReference type="AlphaFoldDB" id="D1CBR5"/>
<evidence type="ECO:0000313" key="3">
    <source>
        <dbReference type="Proteomes" id="UP000000323"/>
    </source>
</evidence>
<gene>
    <name evidence="2" type="ordered locus">Tter_1323</name>
</gene>
<dbReference type="Proteomes" id="UP000000323">
    <property type="component" value="Chromosome 1"/>
</dbReference>
<dbReference type="RefSeq" id="WP_012875265.1">
    <property type="nucleotide sequence ID" value="NC_013525.1"/>
</dbReference>
<feature type="coiled-coil region" evidence="1">
    <location>
        <begin position="36"/>
        <end position="70"/>
    </location>
</feature>
<evidence type="ECO:0000256" key="1">
    <source>
        <dbReference type="SAM" id="Coils"/>
    </source>
</evidence>
<evidence type="ECO:0000313" key="2">
    <source>
        <dbReference type="EMBL" id="ACZ42230.1"/>
    </source>
</evidence>
<proteinExistence type="predicted"/>
<dbReference type="EMBL" id="CP001825">
    <property type="protein sequence ID" value="ACZ42230.1"/>
    <property type="molecule type" value="Genomic_DNA"/>
</dbReference>
<keyword evidence="3" id="KW-1185">Reference proteome</keyword>
<dbReference type="HOGENOM" id="CLU_2721006_0_0_0"/>
<sequence length="72" mass="8212">MNQQEIQKIVQRIDVLSKSVADNLDRLQAATDPDWIDELNAEISAARREIAQLKKKLAEATRQEAQEHEATQ</sequence>
<name>D1CBR5_THET1</name>